<accession>A0ABX6V762</accession>
<dbReference type="RefSeq" id="WP_142870734.1">
    <property type="nucleotide sequence ID" value="NZ_CP045503.2"/>
</dbReference>
<name>A0ABX6V762_9GAMM</name>
<dbReference type="Pfam" id="PF25137">
    <property type="entry name" value="ADH_Fe_C"/>
    <property type="match status" value="1"/>
</dbReference>
<reference evidence="7" key="1">
    <citation type="submission" date="2021-07" db="EMBL/GenBank/DDBJ databases">
        <title>Shewanella sp. YLB-07 whole genome sequence.</title>
        <authorList>
            <person name="Yu L."/>
        </authorList>
    </citation>
    <scope>NUCLEOTIDE SEQUENCE</scope>
    <source>
        <strain evidence="7">YLB-08</strain>
    </source>
</reference>
<keyword evidence="8" id="KW-1185">Reference proteome</keyword>
<dbReference type="EMBL" id="CP045503">
    <property type="protein sequence ID" value="QPG57833.1"/>
    <property type="molecule type" value="Genomic_DNA"/>
</dbReference>
<feature type="domain" description="Fe-containing alcohol dehydrogenase-like C-terminal" evidence="6">
    <location>
        <begin position="196"/>
        <end position="380"/>
    </location>
</feature>
<evidence type="ECO:0000259" key="6">
    <source>
        <dbReference type="Pfam" id="PF25137"/>
    </source>
</evidence>
<comment type="cofactor">
    <cofactor evidence="1">
        <name>Fe cation</name>
        <dbReference type="ChEBI" id="CHEBI:24875"/>
    </cofactor>
</comment>
<evidence type="ECO:0000256" key="4">
    <source>
        <dbReference type="ARBA" id="ARBA00023027"/>
    </source>
</evidence>
<evidence type="ECO:0000256" key="3">
    <source>
        <dbReference type="ARBA" id="ARBA00023002"/>
    </source>
</evidence>
<dbReference type="InterPro" id="IPR039697">
    <property type="entry name" value="Alcohol_dehydrogenase_Fe"/>
</dbReference>
<feature type="domain" description="Alcohol dehydrogenase iron-type/glycerol dehydrogenase GldA" evidence="5">
    <location>
        <begin position="10"/>
        <end position="185"/>
    </location>
</feature>
<dbReference type="InterPro" id="IPR018211">
    <property type="entry name" value="ADH_Fe_CS"/>
</dbReference>
<dbReference type="Gene3D" id="3.40.50.1970">
    <property type="match status" value="1"/>
</dbReference>
<sequence>MELTANWNYPTAITVGDGCIKQIAFACIELKMSKVLLVTDPGLANLPMVKQAVTLCLDADLAIEVFCDIQANPTGENIRTGVEVLNRGQFDGVIAFGGGSSLDAAKAIAMVARQSLSLWQTEDIGDNWTQINSALMLPVVAVPTTAGTGSEVGRASVITDTDSDTHVKRIIFHPDMLPGRVLLDPRLTTGLPANITAATGLDALSHNLEAYCAPFYHPMAEGVAIEAIRLIKEFLPTAVANGEDIEARTQMLVASTMGATSFQRGLGGMHAIAHALGALYNKHHGLLNAILMPYVLLRNRSVLEGRITRLARYLALDDASFDGFLDWILAIRKTLSIPHSLAEIGITLDDSVLIGEMAVADATSGGNPIPLTAVQYSMVFSDAVKGQLD</sequence>
<dbReference type="PROSITE" id="PS00913">
    <property type="entry name" value="ADH_IRON_1"/>
    <property type="match status" value="1"/>
</dbReference>
<dbReference type="Gene3D" id="1.20.1090.10">
    <property type="entry name" value="Dehydroquinate synthase-like - alpha domain"/>
    <property type="match status" value="1"/>
</dbReference>
<dbReference type="InterPro" id="IPR056798">
    <property type="entry name" value="ADH_Fe_C"/>
</dbReference>
<comment type="similarity">
    <text evidence="2">Belongs to the iron-containing alcohol dehydrogenase family.</text>
</comment>
<dbReference type="Proteomes" id="UP000316416">
    <property type="component" value="Chromosome"/>
</dbReference>
<gene>
    <name evidence="7" type="ORF">FM038_010490</name>
</gene>
<evidence type="ECO:0000256" key="2">
    <source>
        <dbReference type="ARBA" id="ARBA00007358"/>
    </source>
</evidence>
<evidence type="ECO:0000259" key="5">
    <source>
        <dbReference type="Pfam" id="PF00465"/>
    </source>
</evidence>
<dbReference type="InterPro" id="IPR001670">
    <property type="entry name" value="ADH_Fe/GldA"/>
</dbReference>
<protein>
    <submittedName>
        <fullName evidence="7">Iron-containing alcohol dehydrogenase</fullName>
    </submittedName>
</protein>
<proteinExistence type="inferred from homology"/>
<keyword evidence="4" id="KW-0520">NAD</keyword>
<evidence type="ECO:0000313" key="8">
    <source>
        <dbReference type="Proteomes" id="UP000316416"/>
    </source>
</evidence>
<dbReference type="SUPFAM" id="SSF56796">
    <property type="entry name" value="Dehydroquinate synthase-like"/>
    <property type="match status" value="1"/>
</dbReference>
<dbReference type="PANTHER" id="PTHR11496">
    <property type="entry name" value="ALCOHOL DEHYDROGENASE"/>
    <property type="match status" value="1"/>
</dbReference>
<dbReference type="CDD" id="cd14861">
    <property type="entry name" value="Fe-ADH-like"/>
    <property type="match status" value="1"/>
</dbReference>
<evidence type="ECO:0000313" key="7">
    <source>
        <dbReference type="EMBL" id="QPG57833.1"/>
    </source>
</evidence>
<dbReference type="Pfam" id="PF00465">
    <property type="entry name" value="Fe-ADH"/>
    <property type="match status" value="1"/>
</dbReference>
<keyword evidence="3" id="KW-0560">Oxidoreductase</keyword>
<organism evidence="7 8">
    <name type="scientific">Shewanella eurypsychrophilus</name>
    <dbReference type="NCBI Taxonomy" id="2593656"/>
    <lineage>
        <taxon>Bacteria</taxon>
        <taxon>Pseudomonadati</taxon>
        <taxon>Pseudomonadota</taxon>
        <taxon>Gammaproteobacteria</taxon>
        <taxon>Alteromonadales</taxon>
        <taxon>Shewanellaceae</taxon>
        <taxon>Shewanella</taxon>
    </lineage>
</organism>
<evidence type="ECO:0000256" key="1">
    <source>
        <dbReference type="ARBA" id="ARBA00001962"/>
    </source>
</evidence>
<dbReference type="PANTHER" id="PTHR11496:SF102">
    <property type="entry name" value="ALCOHOL DEHYDROGENASE 4"/>
    <property type="match status" value="1"/>
</dbReference>